<feature type="transmembrane region" description="Helical" evidence="6">
    <location>
        <begin position="202"/>
        <end position="225"/>
    </location>
</feature>
<reference evidence="7 8" key="1">
    <citation type="journal article" date="2017" name="PLoS Biol.">
        <title>The sea cucumber genome provides insights into morphological evolution and visceral regeneration.</title>
        <authorList>
            <person name="Zhang X."/>
            <person name="Sun L."/>
            <person name="Yuan J."/>
            <person name="Sun Y."/>
            <person name="Gao Y."/>
            <person name="Zhang L."/>
            <person name="Li S."/>
            <person name="Dai H."/>
            <person name="Hamel J.F."/>
            <person name="Liu C."/>
            <person name="Yu Y."/>
            <person name="Liu S."/>
            <person name="Lin W."/>
            <person name="Guo K."/>
            <person name="Jin S."/>
            <person name="Xu P."/>
            <person name="Storey K.B."/>
            <person name="Huan P."/>
            <person name="Zhang T."/>
            <person name="Zhou Y."/>
            <person name="Zhang J."/>
            <person name="Lin C."/>
            <person name="Li X."/>
            <person name="Xing L."/>
            <person name="Huo D."/>
            <person name="Sun M."/>
            <person name="Wang L."/>
            <person name="Mercier A."/>
            <person name="Li F."/>
            <person name="Yang H."/>
            <person name="Xiang J."/>
        </authorList>
    </citation>
    <scope>NUCLEOTIDE SEQUENCE [LARGE SCALE GENOMIC DNA]</scope>
    <source>
        <strain evidence="7">Shaxun</strain>
        <tissue evidence="7">Muscle</tissue>
    </source>
</reference>
<evidence type="ECO:0000256" key="1">
    <source>
        <dbReference type="ARBA" id="ARBA00004141"/>
    </source>
</evidence>
<evidence type="ECO:0000256" key="6">
    <source>
        <dbReference type="RuleBase" id="RU361218"/>
    </source>
</evidence>
<evidence type="ECO:0000256" key="3">
    <source>
        <dbReference type="ARBA" id="ARBA00022692"/>
    </source>
</evidence>
<keyword evidence="4 6" id="KW-1133">Transmembrane helix</keyword>
<keyword evidence="8" id="KW-1185">Reference proteome</keyword>
<evidence type="ECO:0000256" key="5">
    <source>
        <dbReference type="ARBA" id="ARBA00023136"/>
    </source>
</evidence>
<dbReference type="PANTHER" id="PTHR19282:SF252">
    <property type="entry name" value="TETRASPANIN"/>
    <property type="match status" value="1"/>
</dbReference>
<evidence type="ECO:0000256" key="2">
    <source>
        <dbReference type="ARBA" id="ARBA00006840"/>
    </source>
</evidence>
<name>A0A2G8JKF3_STIJA</name>
<gene>
    <name evidence="7" type="ORF">BSL78_26938</name>
</gene>
<evidence type="ECO:0000313" key="7">
    <source>
        <dbReference type="EMBL" id="PIK36236.1"/>
    </source>
</evidence>
<dbReference type="InterPro" id="IPR018499">
    <property type="entry name" value="Tetraspanin/Peripherin"/>
</dbReference>
<dbReference type="PRINTS" id="PR00259">
    <property type="entry name" value="TMFOUR"/>
</dbReference>
<evidence type="ECO:0000313" key="8">
    <source>
        <dbReference type="Proteomes" id="UP000230750"/>
    </source>
</evidence>
<dbReference type="PIRSF" id="PIRSF002419">
    <property type="entry name" value="Tetraspanin"/>
    <property type="match status" value="1"/>
</dbReference>
<dbReference type="Gene3D" id="1.10.1450.10">
    <property type="entry name" value="Tetraspanin"/>
    <property type="match status" value="1"/>
</dbReference>
<dbReference type="Proteomes" id="UP000230750">
    <property type="component" value="Unassembled WGS sequence"/>
</dbReference>
<comment type="subcellular location">
    <subcellularLocation>
        <location evidence="1 6">Membrane</location>
        <topology evidence="1 6">Multi-pass membrane protein</topology>
    </subcellularLocation>
</comment>
<evidence type="ECO:0000256" key="4">
    <source>
        <dbReference type="ARBA" id="ARBA00022989"/>
    </source>
</evidence>
<organism evidence="7 8">
    <name type="scientific">Stichopus japonicus</name>
    <name type="common">Sea cucumber</name>
    <dbReference type="NCBI Taxonomy" id="307972"/>
    <lineage>
        <taxon>Eukaryota</taxon>
        <taxon>Metazoa</taxon>
        <taxon>Echinodermata</taxon>
        <taxon>Eleutherozoa</taxon>
        <taxon>Echinozoa</taxon>
        <taxon>Holothuroidea</taxon>
        <taxon>Aspidochirotacea</taxon>
        <taxon>Aspidochirotida</taxon>
        <taxon>Stichopodidae</taxon>
        <taxon>Apostichopus</taxon>
    </lineage>
</organism>
<dbReference type="OrthoDB" id="9972904at2759"/>
<sequence>MTGFTLLVVGIAVLVGLRDYLDLSETDFTNMPYILIGTGLFMIAAGIIGCCAVVKNLAWFLQLFGIMIIVVFVALLAAGVFGFFYRTKLQDGFKAGLDKSMNGYNEETVDDVHVAIDRVQSTLQCCGVANYTTWLESDSKWHQEHLEEGEVAPGSCCNVTVMPECDDTVVSVPIKNSNGTLIVYQKGCYTKVSSFLDNKLTMMSGVCIAFAFFQLLGVILSFCLAKLINANKYNGVKGGHRQAFQVEHLFFFFHMSPLFHHYPLFSVQSCSTF</sequence>
<comment type="caution">
    <text evidence="6">Lacks conserved residue(s) required for the propagation of feature annotation.</text>
</comment>
<dbReference type="PANTHER" id="PTHR19282">
    <property type="entry name" value="TETRASPANIN"/>
    <property type="match status" value="1"/>
</dbReference>
<dbReference type="STRING" id="307972.A0A2G8JKF3"/>
<dbReference type="EMBL" id="MRZV01001712">
    <property type="protein sequence ID" value="PIK36236.1"/>
    <property type="molecule type" value="Genomic_DNA"/>
</dbReference>
<comment type="caution">
    <text evidence="7">The sequence shown here is derived from an EMBL/GenBank/DDBJ whole genome shotgun (WGS) entry which is preliminary data.</text>
</comment>
<comment type="similarity">
    <text evidence="2 6">Belongs to the tetraspanin (TM4SF) family.</text>
</comment>
<proteinExistence type="inferred from homology"/>
<dbReference type="Pfam" id="PF00335">
    <property type="entry name" value="Tetraspanin"/>
    <property type="match status" value="1"/>
</dbReference>
<dbReference type="InterPro" id="IPR008952">
    <property type="entry name" value="Tetraspanin_EC2_sf"/>
</dbReference>
<dbReference type="InterPro" id="IPR000301">
    <property type="entry name" value="Tetraspanin_animals"/>
</dbReference>
<accession>A0A2G8JKF3</accession>
<dbReference type="SUPFAM" id="SSF48652">
    <property type="entry name" value="Tetraspanin"/>
    <property type="match status" value="1"/>
</dbReference>
<keyword evidence="3 6" id="KW-0812">Transmembrane</keyword>
<keyword evidence="5 6" id="KW-0472">Membrane</keyword>
<protein>
    <recommendedName>
        <fullName evidence="6">Tetraspanin</fullName>
    </recommendedName>
</protein>
<dbReference type="AlphaFoldDB" id="A0A2G8JKF3"/>
<dbReference type="GO" id="GO:0005886">
    <property type="term" value="C:plasma membrane"/>
    <property type="evidence" value="ECO:0007669"/>
    <property type="project" value="TreeGrafter"/>
</dbReference>
<feature type="transmembrane region" description="Helical" evidence="6">
    <location>
        <begin position="61"/>
        <end position="85"/>
    </location>
</feature>
<feature type="transmembrane region" description="Helical" evidence="6">
    <location>
        <begin position="34"/>
        <end position="54"/>
    </location>
</feature>